<evidence type="ECO:0000256" key="2">
    <source>
        <dbReference type="ARBA" id="ARBA00004664"/>
    </source>
</evidence>
<dbReference type="SUPFAM" id="SSF51366">
    <property type="entry name" value="Ribulose-phoshate binding barrel"/>
    <property type="match status" value="1"/>
</dbReference>
<keyword evidence="8 9" id="KW-0413">Isomerase</keyword>
<dbReference type="Pfam" id="PF00697">
    <property type="entry name" value="PRAI"/>
    <property type="match status" value="1"/>
</dbReference>
<comment type="pathway">
    <text evidence="2 9">Amino-acid biosynthesis; L-tryptophan biosynthesis; L-tryptophan from chorismate: step 3/5.</text>
</comment>
<dbReference type="EMBL" id="JAFHKK010000005">
    <property type="protein sequence ID" value="MBN2963884.1"/>
    <property type="molecule type" value="Genomic_DNA"/>
</dbReference>
<dbReference type="RefSeq" id="WP_205458429.1">
    <property type="nucleotide sequence ID" value="NZ_JAFHKK010000005.1"/>
</dbReference>
<proteinExistence type="inferred from homology"/>
<dbReference type="PANTHER" id="PTHR42894">
    <property type="entry name" value="N-(5'-PHOSPHORIBOSYL)ANTHRANILATE ISOMERASE"/>
    <property type="match status" value="1"/>
</dbReference>
<protein>
    <recommendedName>
        <fullName evidence="4 9">N-(5'-phosphoribosyl)anthranilate isomerase</fullName>
        <shortName evidence="9">PRAI</shortName>
        <ecNumber evidence="3 9">5.3.1.24</ecNumber>
    </recommendedName>
</protein>
<feature type="domain" description="N-(5'phosphoribosyl) anthranilate isomerase (PRAI)" evidence="10">
    <location>
        <begin position="4"/>
        <end position="192"/>
    </location>
</feature>
<reference evidence="12" key="2">
    <citation type="submission" date="2021-02" db="EMBL/GenBank/DDBJ databases">
        <title>Sulfurospirillum tamanensis sp. nov.</title>
        <authorList>
            <person name="Merkel A.Y."/>
        </authorList>
    </citation>
    <scope>NUCLEOTIDE SEQUENCE [LARGE SCALE GENOMIC DNA]</scope>
    <source>
        <strain evidence="12">T05b</strain>
    </source>
</reference>
<dbReference type="Gene3D" id="3.20.20.70">
    <property type="entry name" value="Aldolase class I"/>
    <property type="match status" value="1"/>
</dbReference>
<evidence type="ECO:0000256" key="5">
    <source>
        <dbReference type="ARBA" id="ARBA00022605"/>
    </source>
</evidence>
<dbReference type="Proteomes" id="UP000703590">
    <property type="component" value="Unassembled WGS sequence"/>
</dbReference>
<dbReference type="HAMAP" id="MF_00135">
    <property type="entry name" value="PRAI"/>
    <property type="match status" value="1"/>
</dbReference>
<dbReference type="InterPro" id="IPR013785">
    <property type="entry name" value="Aldolase_TIM"/>
</dbReference>
<reference evidence="11 12" key="1">
    <citation type="submission" date="2021-02" db="EMBL/GenBank/DDBJ databases">
        <title>Sulfurospirillum tamanensis sp. nov.</title>
        <authorList>
            <person name="Frolova A."/>
            <person name="Merkel A."/>
            <person name="Slobodkin A."/>
        </authorList>
    </citation>
    <scope>NUCLEOTIDE SEQUENCE [LARGE SCALE GENOMIC DNA]</scope>
    <source>
        <strain evidence="11 12">T05b</strain>
    </source>
</reference>
<comment type="catalytic activity">
    <reaction evidence="1 9">
        <text>N-(5-phospho-beta-D-ribosyl)anthranilate = 1-(2-carboxyphenylamino)-1-deoxy-D-ribulose 5-phosphate</text>
        <dbReference type="Rhea" id="RHEA:21540"/>
        <dbReference type="ChEBI" id="CHEBI:18277"/>
        <dbReference type="ChEBI" id="CHEBI:58613"/>
        <dbReference type="EC" id="5.3.1.24"/>
    </reaction>
</comment>
<comment type="similarity">
    <text evidence="9">Belongs to the TrpF family.</text>
</comment>
<dbReference type="InterPro" id="IPR001240">
    <property type="entry name" value="PRAI_dom"/>
</dbReference>
<keyword evidence="7 9" id="KW-0057">Aromatic amino acid biosynthesis</keyword>
<sequence>MPRVKICGITNLEDALAAISLGADALGFVFYPPSSRFIAPEIAAQIIAKLPPFVEKVGLFVNTEADTVNLTCKEAKLTLAQIHWDASEVFYAALDVPYLPVVRVTCKEDLTRFCGQYRLVDAFVEGYGGKGKRIEENWFEGMDCSKMILAGGLEPEHLKALRPFGFYGYDVSSGVEETKGKKSYEKMAKFLQEANA</sequence>
<dbReference type="PANTHER" id="PTHR42894:SF1">
    <property type="entry name" value="N-(5'-PHOSPHORIBOSYL)ANTHRANILATE ISOMERASE"/>
    <property type="match status" value="1"/>
</dbReference>
<evidence type="ECO:0000256" key="9">
    <source>
        <dbReference type="HAMAP-Rule" id="MF_00135"/>
    </source>
</evidence>
<evidence type="ECO:0000256" key="3">
    <source>
        <dbReference type="ARBA" id="ARBA00012572"/>
    </source>
</evidence>
<accession>A0ABS2WQB9</accession>
<organism evidence="11 12">
    <name type="scientific">Sulfurospirillum tamanense</name>
    <dbReference type="NCBI Taxonomy" id="2813362"/>
    <lineage>
        <taxon>Bacteria</taxon>
        <taxon>Pseudomonadati</taxon>
        <taxon>Campylobacterota</taxon>
        <taxon>Epsilonproteobacteria</taxon>
        <taxon>Campylobacterales</taxon>
        <taxon>Sulfurospirillaceae</taxon>
        <taxon>Sulfurospirillum</taxon>
    </lineage>
</organism>
<evidence type="ECO:0000256" key="1">
    <source>
        <dbReference type="ARBA" id="ARBA00001164"/>
    </source>
</evidence>
<dbReference type="CDD" id="cd00405">
    <property type="entry name" value="PRAI"/>
    <property type="match status" value="1"/>
</dbReference>
<gene>
    <name evidence="9" type="primary">trpF</name>
    <name evidence="11" type="ORF">JWV37_03740</name>
</gene>
<dbReference type="GO" id="GO:0016853">
    <property type="term" value="F:isomerase activity"/>
    <property type="evidence" value="ECO:0007669"/>
    <property type="project" value="UniProtKB-KW"/>
</dbReference>
<name>A0ABS2WQB9_9BACT</name>
<reference evidence="11 12" key="3">
    <citation type="submission" date="2021-02" db="EMBL/GenBank/DDBJ databases">
        <authorList>
            <person name="Merkel A.Y."/>
        </authorList>
    </citation>
    <scope>NUCLEOTIDE SEQUENCE [LARGE SCALE GENOMIC DNA]</scope>
    <source>
        <strain evidence="11 12">T05b</strain>
    </source>
</reference>
<evidence type="ECO:0000256" key="6">
    <source>
        <dbReference type="ARBA" id="ARBA00022822"/>
    </source>
</evidence>
<dbReference type="EC" id="5.3.1.24" evidence="3 9"/>
<evidence type="ECO:0000313" key="11">
    <source>
        <dbReference type="EMBL" id="MBN2963884.1"/>
    </source>
</evidence>
<evidence type="ECO:0000256" key="7">
    <source>
        <dbReference type="ARBA" id="ARBA00023141"/>
    </source>
</evidence>
<dbReference type="InterPro" id="IPR011060">
    <property type="entry name" value="RibuloseP-bd_barrel"/>
</dbReference>
<comment type="caution">
    <text evidence="11">The sequence shown here is derived from an EMBL/GenBank/DDBJ whole genome shotgun (WGS) entry which is preliminary data.</text>
</comment>
<evidence type="ECO:0000313" key="12">
    <source>
        <dbReference type="Proteomes" id="UP000703590"/>
    </source>
</evidence>
<evidence type="ECO:0000256" key="8">
    <source>
        <dbReference type="ARBA" id="ARBA00023235"/>
    </source>
</evidence>
<keyword evidence="12" id="KW-1185">Reference proteome</keyword>
<keyword evidence="5 9" id="KW-0028">Amino-acid biosynthesis</keyword>
<dbReference type="InterPro" id="IPR044643">
    <property type="entry name" value="TrpF_fam"/>
</dbReference>
<evidence type="ECO:0000259" key="10">
    <source>
        <dbReference type="Pfam" id="PF00697"/>
    </source>
</evidence>
<keyword evidence="6 9" id="KW-0822">Tryptophan biosynthesis</keyword>
<evidence type="ECO:0000256" key="4">
    <source>
        <dbReference type="ARBA" id="ARBA00022272"/>
    </source>
</evidence>